<comment type="caution">
    <text evidence="2">The sequence shown here is derived from an EMBL/GenBank/DDBJ whole genome shotgun (WGS) entry which is preliminary data.</text>
</comment>
<feature type="transmembrane region" description="Helical" evidence="1">
    <location>
        <begin position="39"/>
        <end position="57"/>
    </location>
</feature>
<dbReference type="EMBL" id="AOPZ01000449">
    <property type="protein sequence ID" value="EPH40069.1"/>
    <property type="molecule type" value="Genomic_DNA"/>
</dbReference>
<feature type="transmembrane region" description="Helical" evidence="1">
    <location>
        <begin position="200"/>
        <end position="218"/>
    </location>
</feature>
<sequence length="281" mass="29733">MTTGIAPYAAEATAEPAARFRDLLAAEWLKLWSLRSTPWAYLVTALTVIGFNAGQAYDTYRYWTTEMAGDRDEFVRDGIPLAEAFTPNAVLIHILAAGAIGAVTVVGEYGTGLIRTTFAAVPARRSVMAAKAAVVAAVTTVFGALVALVSFFSTQAILSGKDLGVSLGHPGALRVVVASALLTPVAALVGMAIGTLLRHMGSTIVATVATLLVLPMVVSPDRYWSALIAHALPYPAWRRLTEPGAHFEAYPWSAGGAWTVYAVWALAAVAVTVFSVERRDQ</sequence>
<feature type="transmembrane region" description="Helical" evidence="1">
    <location>
        <begin position="258"/>
        <end position="276"/>
    </location>
</feature>
<keyword evidence="1" id="KW-0812">Transmembrane</keyword>
<keyword evidence="3" id="KW-1185">Reference proteome</keyword>
<dbReference type="OrthoDB" id="3480265at2"/>
<feature type="transmembrane region" description="Helical" evidence="1">
    <location>
        <begin position="132"/>
        <end position="152"/>
    </location>
</feature>
<keyword evidence="1" id="KW-0472">Membrane</keyword>
<evidence type="ECO:0000313" key="3">
    <source>
        <dbReference type="Proteomes" id="UP000014629"/>
    </source>
</evidence>
<feature type="transmembrane region" description="Helical" evidence="1">
    <location>
        <begin position="172"/>
        <end position="193"/>
    </location>
</feature>
<dbReference type="AlphaFoldDB" id="S3ZBU7"/>
<gene>
    <name evidence="2" type="ORF">STRAU_6844</name>
</gene>
<reference evidence="2 3" key="1">
    <citation type="submission" date="2013-02" db="EMBL/GenBank/DDBJ databases">
        <title>Draft Genome Sequence of Streptomyces aurantiacus, Which Produces Setomimycin.</title>
        <authorList>
            <person name="Gruening B.A."/>
            <person name="Praeg A."/>
            <person name="Erxleben A."/>
            <person name="Guenther S."/>
            <person name="Mueller M."/>
        </authorList>
    </citation>
    <scope>NUCLEOTIDE SEQUENCE [LARGE SCALE GENOMIC DNA]</scope>
    <source>
        <strain evidence="2 3">JA 4570</strain>
    </source>
</reference>
<evidence type="ECO:0008006" key="4">
    <source>
        <dbReference type="Google" id="ProtNLM"/>
    </source>
</evidence>
<dbReference type="Proteomes" id="UP000014629">
    <property type="component" value="Unassembled WGS sequence"/>
</dbReference>
<feature type="transmembrane region" description="Helical" evidence="1">
    <location>
        <begin position="90"/>
        <end position="111"/>
    </location>
</feature>
<dbReference type="PATRIC" id="fig|1286094.4.peg.6765"/>
<name>S3ZBU7_9ACTN</name>
<protein>
    <recommendedName>
        <fullName evidence="4">ABC transporter permease</fullName>
    </recommendedName>
</protein>
<evidence type="ECO:0000313" key="2">
    <source>
        <dbReference type="EMBL" id="EPH40069.1"/>
    </source>
</evidence>
<proteinExistence type="predicted"/>
<organism evidence="2 3">
    <name type="scientific">Streptomyces aurantiacus JA 4570</name>
    <dbReference type="NCBI Taxonomy" id="1286094"/>
    <lineage>
        <taxon>Bacteria</taxon>
        <taxon>Bacillati</taxon>
        <taxon>Actinomycetota</taxon>
        <taxon>Actinomycetes</taxon>
        <taxon>Kitasatosporales</taxon>
        <taxon>Streptomycetaceae</taxon>
        <taxon>Streptomyces</taxon>
        <taxon>Streptomyces aurantiacus group</taxon>
    </lineage>
</organism>
<keyword evidence="1" id="KW-1133">Transmembrane helix</keyword>
<dbReference type="RefSeq" id="WP_016644963.1">
    <property type="nucleotide sequence ID" value="NZ_AOPZ01000449.1"/>
</dbReference>
<accession>S3ZBU7</accession>
<evidence type="ECO:0000256" key="1">
    <source>
        <dbReference type="SAM" id="Phobius"/>
    </source>
</evidence>